<dbReference type="InterPro" id="IPR036236">
    <property type="entry name" value="Znf_C2H2_sf"/>
</dbReference>
<feature type="domain" description="C2H2-type" evidence="11">
    <location>
        <begin position="1"/>
        <end position="28"/>
    </location>
</feature>
<dbReference type="Pfam" id="PF00096">
    <property type="entry name" value="zf-C2H2"/>
    <property type="match status" value="2"/>
</dbReference>
<evidence type="ECO:0000256" key="10">
    <source>
        <dbReference type="PROSITE-ProRule" id="PRU00042"/>
    </source>
</evidence>
<organism evidence="12 13">
    <name type="scientific">Cariama cristata</name>
    <name type="common">Red-legged seriema</name>
    <dbReference type="NCBI Taxonomy" id="54380"/>
    <lineage>
        <taxon>Eukaryota</taxon>
        <taxon>Metazoa</taxon>
        <taxon>Chordata</taxon>
        <taxon>Craniata</taxon>
        <taxon>Vertebrata</taxon>
        <taxon>Euteleostomi</taxon>
        <taxon>Archelosauria</taxon>
        <taxon>Archosauria</taxon>
        <taxon>Dinosauria</taxon>
        <taxon>Saurischia</taxon>
        <taxon>Theropoda</taxon>
        <taxon>Coelurosauria</taxon>
        <taxon>Aves</taxon>
        <taxon>Neognathae</taxon>
        <taxon>Neoaves</taxon>
        <taxon>Telluraves</taxon>
        <taxon>Australaves</taxon>
        <taxon>Cariamiformes</taxon>
        <taxon>Cariamidae</taxon>
        <taxon>Cariama</taxon>
    </lineage>
</organism>
<dbReference type="EMBL" id="KK526992">
    <property type="protein sequence ID" value="KFP68496.1"/>
    <property type="molecule type" value="Genomic_DNA"/>
</dbReference>
<evidence type="ECO:0000313" key="13">
    <source>
        <dbReference type="Proteomes" id="UP000054116"/>
    </source>
</evidence>
<feature type="domain" description="C2H2-type" evidence="11">
    <location>
        <begin position="29"/>
        <end position="56"/>
    </location>
</feature>
<sequence length="56" mass="6506">YRCPDCGRGFNHCSNLVVHQRSHLEQKPSICLDCPKSFTCSSQLIRHRQIHSEKKP</sequence>
<evidence type="ECO:0000256" key="4">
    <source>
        <dbReference type="ARBA" id="ARBA00022771"/>
    </source>
</evidence>
<dbReference type="GO" id="GO:0008270">
    <property type="term" value="F:zinc ion binding"/>
    <property type="evidence" value="ECO:0007669"/>
    <property type="project" value="UniProtKB-KW"/>
</dbReference>
<gene>
    <name evidence="12" type="ORF">N322_07683</name>
</gene>
<evidence type="ECO:0000259" key="11">
    <source>
        <dbReference type="PROSITE" id="PS50157"/>
    </source>
</evidence>
<dbReference type="SUPFAM" id="SSF57667">
    <property type="entry name" value="beta-beta-alpha zinc fingers"/>
    <property type="match status" value="1"/>
</dbReference>
<proteinExistence type="predicted"/>
<evidence type="ECO:0000256" key="1">
    <source>
        <dbReference type="ARBA" id="ARBA00004123"/>
    </source>
</evidence>
<dbReference type="FunFam" id="3.30.160.60:FF:000030">
    <property type="entry name" value="Zinc finger protein 628"/>
    <property type="match status" value="1"/>
</dbReference>
<keyword evidence="13" id="KW-1185">Reference proteome</keyword>
<dbReference type="AlphaFoldDB" id="A0A091MAH1"/>
<keyword evidence="2" id="KW-0479">Metal-binding</keyword>
<evidence type="ECO:0000256" key="5">
    <source>
        <dbReference type="ARBA" id="ARBA00022833"/>
    </source>
</evidence>
<dbReference type="GO" id="GO:0000978">
    <property type="term" value="F:RNA polymerase II cis-regulatory region sequence-specific DNA binding"/>
    <property type="evidence" value="ECO:0007669"/>
    <property type="project" value="TreeGrafter"/>
</dbReference>
<keyword evidence="5" id="KW-0862">Zinc</keyword>
<dbReference type="SMART" id="SM00355">
    <property type="entry name" value="ZnF_C2H2"/>
    <property type="match status" value="2"/>
</dbReference>
<dbReference type="PANTHER" id="PTHR23226">
    <property type="entry name" value="ZINC FINGER AND SCAN DOMAIN-CONTAINING"/>
    <property type="match status" value="1"/>
</dbReference>
<dbReference type="GO" id="GO:0005634">
    <property type="term" value="C:nucleus"/>
    <property type="evidence" value="ECO:0007669"/>
    <property type="project" value="UniProtKB-SubCell"/>
</dbReference>
<dbReference type="InterPro" id="IPR013087">
    <property type="entry name" value="Znf_C2H2_type"/>
</dbReference>
<evidence type="ECO:0000256" key="9">
    <source>
        <dbReference type="ARBA" id="ARBA00023242"/>
    </source>
</evidence>
<dbReference type="GO" id="GO:0000981">
    <property type="term" value="F:DNA-binding transcription factor activity, RNA polymerase II-specific"/>
    <property type="evidence" value="ECO:0007669"/>
    <property type="project" value="TreeGrafter"/>
</dbReference>
<keyword evidence="7" id="KW-0238">DNA-binding</keyword>
<dbReference type="PROSITE" id="PS50157">
    <property type="entry name" value="ZINC_FINGER_C2H2_2"/>
    <property type="match status" value="2"/>
</dbReference>
<evidence type="ECO:0000313" key="12">
    <source>
        <dbReference type="EMBL" id="KFP68496.1"/>
    </source>
</evidence>
<evidence type="ECO:0000256" key="8">
    <source>
        <dbReference type="ARBA" id="ARBA00023163"/>
    </source>
</evidence>
<keyword evidence="3" id="KW-0677">Repeat</keyword>
<comment type="subcellular location">
    <subcellularLocation>
        <location evidence="1">Nucleus</location>
    </subcellularLocation>
</comment>
<keyword evidence="6" id="KW-0805">Transcription regulation</keyword>
<feature type="non-terminal residue" evidence="12">
    <location>
        <position position="1"/>
    </location>
</feature>
<feature type="non-terminal residue" evidence="12">
    <location>
        <position position="56"/>
    </location>
</feature>
<dbReference type="FunFam" id="3.30.160.60:FF:000478">
    <property type="entry name" value="Zinc finger protein 133"/>
    <property type="match status" value="1"/>
</dbReference>
<evidence type="ECO:0000256" key="6">
    <source>
        <dbReference type="ARBA" id="ARBA00023015"/>
    </source>
</evidence>
<reference evidence="12 13" key="1">
    <citation type="submission" date="2014-04" db="EMBL/GenBank/DDBJ databases">
        <title>Genome evolution of avian class.</title>
        <authorList>
            <person name="Zhang G."/>
            <person name="Li C."/>
        </authorList>
    </citation>
    <scope>NUCLEOTIDE SEQUENCE [LARGE SCALE GENOMIC DNA]</scope>
    <source>
        <strain evidence="12">BGI_N322</strain>
    </source>
</reference>
<evidence type="ECO:0000256" key="2">
    <source>
        <dbReference type="ARBA" id="ARBA00022723"/>
    </source>
</evidence>
<protein>
    <submittedName>
        <fullName evidence="12">Zinc finger protein 572</fullName>
    </submittedName>
</protein>
<keyword evidence="8" id="KW-0804">Transcription</keyword>
<accession>A0A091MAH1</accession>
<dbReference type="Proteomes" id="UP000054116">
    <property type="component" value="Unassembled WGS sequence"/>
</dbReference>
<dbReference type="PROSITE" id="PS00028">
    <property type="entry name" value="ZINC_FINGER_C2H2_1"/>
    <property type="match status" value="2"/>
</dbReference>
<dbReference type="PANTHER" id="PTHR23226:SF85">
    <property type="entry name" value="ZINC FINGER PROTEIN 397"/>
    <property type="match status" value="1"/>
</dbReference>
<keyword evidence="4 10" id="KW-0863">Zinc-finger</keyword>
<name>A0A091MAH1_CARIC</name>
<evidence type="ECO:0000256" key="7">
    <source>
        <dbReference type="ARBA" id="ARBA00023125"/>
    </source>
</evidence>
<evidence type="ECO:0000256" key="3">
    <source>
        <dbReference type="ARBA" id="ARBA00022737"/>
    </source>
</evidence>
<keyword evidence="9" id="KW-0539">Nucleus</keyword>
<dbReference type="Gene3D" id="3.30.160.60">
    <property type="entry name" value="Classic Zinc Finger"/>
    <property type="match status" value="2"/>
</dbReference>